<comment type="caution">
    <text evidence="1">The sequence shown here is derived from an EMBL/GenBank/DDBJ whole genome shotgun (WGS) entry which is preliminary data.</text>
</comment>
<gene>
    <name evidence="1" type="ORF">ACFFVI_16535</name>
</gene>
<keyword evidence="2" id="KW-1185">Reference proteome</keyword>
<dbReference type="RefSeq" id="WP_380136766.1">
    <property type="nucleotide sequence ID" value="NZ_JBHLUI010000008.1"/>
</dbReference>
<proteinExistence type="predicted"/>
<protein>
    <submittedName>
        <fullName evidence="1">Uncharacterized protein</fullName>
    </submittedName>
</protein>
<sequence length="82" mass="8890">MDASITPERTLARVCHGCGHTLAAHLHYRAQRDCAATLLTGGYCSCPEFRAPRPVRTAAGRVRAAFRARVHRFVVQMSGGPA</sequence>
<evidence type="ECO:0000313" key="2">
    <source>
        <dbReference type="Proteomes" id="UP001589748"/>
    </source>
</evidence>
<name>A0ABV5LWV3_9ACTN</name>
<evidence type="ECO:0000313" key="1">
    <source>
        <dbReference type="EMBL" id="MFB9378571.1"/>
    </source>
</evidence>
<accession>A0ABV5LWV3</accession>
<reference evidence="1 2" key="1">
    <citation type="submission" date="2024-09" db="EMBL/GenBank/DDBJ databases">
        <authorList>
            <person name="Sun Q."/>
            <person name="Mori K."/>
        </authorList>
    </citation>
    <scope>NUCLEOTIDE SEQUENCE [LARGE SCALE GENOMIC DNA]</scope>
    <source>
        <strain evidence="1 2">TISTR 1856</strain>
    </source>
</reference>
<organism evidence="1 2">
    <name type="scientific">Kineococcus gynurae</name>
    <dbReference type="NCBI Taxonomy" id="452979"/>
    <lineage>
        <taxon>Bacteria</taxon>
        <taxon>Bacillati</taxon>
        <taxon>Actinomycetota</taxon>
        <taxon>Actinomycetes</taxon>
        <taxon>Kineosporiales</taxon>
        <taxon>Kineosporiaceae</taxon>
        <taxon>Kineococcus</taxon>
    </lineage>
</organism>
<dbReference type="Proteomes" id="UP001589748">
    <property type="component" value="Unassembled WGS sequence"/>
</dbReference>
<dbReference type="EMBL" id="JBHMDM010000007">
    <property type="protein sequence ID" value="MFB9378571.1"/>
    <property type="molecule type" value="Genomic_DNA"/>
</dbReference>